<dbReference type="GO" id="GO:0004803">
    <property type="term" value="F:transposase activity"/>
    <property type="evidence" value="ECO:0007669"/>
    <property type="project" value="InterPro"/>
</dbReference>
<evidence type="ECO:0000313" key="7">
    <source>
        <dbReference type="EMBL" id="BBE18180.1"/>
    </source>
</evidence>
<evidence type="ECO:0000313" key="8">
    <source>
        <dbReference type="EMBL" id="BBE19225.1"/>
    </source>
</evidence>
<name>A0A5K7SGG0_9BACT</name>
<dbReference type="KEGG" id="anf:AQPE_0013"/>
<feature type="coiled-coil region" evidence="1">
    <location>
        <begin position="316"/>
        <end position="343"/>
    </location>
</feature>
<dbReference type="EMBL" id="AP018694">
    <property type="protein sequence ID" value="BBE17873.1"/>
    <property type="molecule type" value="Genomic_DNA"/>
</dbReference>
<dbReference type="PANTHER" id="PTHR34614:SF2">
    <property type="entry name" value="TRANSPOSASE IS4-LIKE DOMAIN-CONTAINING PROTEIN"/>
    <property type="match status" value="1"/>
</dbReference>
<dbReference type="PANTHER" id="PTHR34614">
    <property type="match status" value="1"/>
</dbReference>
<dbReference type="EMBL" id="AP018694">
    <property type="protein sequence ID" value="BBE19225.1"/>
    <property type="molecule type" value="Genomic_DNA"/>
</dbReference>
<evidence type="ECO:0000313" key="3">
    <source>
        <dbReference type="EMBL" id="BBE15877.1"/>
    </source>
</evidence>
<dbReference type="Pfam" id="PF01609">
    <property type="entry name" value="DDE_Tnp_1"/>
    <property type="match status" value="1"/>
</dbReference>
<dbReference type="Proteomes" id="UP001193389">
    <property type="component" value="Chromosome"/>
</dbReference>
<dbReference type="InterPro" id="IPR047654">
    <property type="entry name" value="IS1634_transpos"/>
</dbReference>
<dbReference type="GO" id="GO:0003677">
    <property type="term" value="F:DNA binding"/>
    <property type="evidence" value="ECO:0007669"/>
    <property type="project" value="InterPro"/>
</dbReference>
<dbReference type="RefSeq" id="WP_318347493.1">
    <property type="nucleotide sequence ID" value="NZ_AP018694.1"/>
</dbReference>
<dbReference type="KEGG" id="anf:AQPE_4983"/>
<dbReference type="EMBL" id="AP018694">
    <property type="protein sequence ID" value="BBE15877.1"/>
    <property type="molecule type" value="Genomic_DNA"/>
</dbReference>
<dbReference type="KEGG" id="anf:AQPE_4688"/>
<evidence type="ECO:0000313" key="4">
    <source>
        <dbReference type="EMBL" id="BBE15934.1"/>
    </source>
</evidence>
<accession>A0A5K7SGG0</accession>
<dbReference type="EMBL" id="AP018694">
    <property type="protein sequence ID" value="BBE18180.1"/>
    <property type="molecule type" value="Genomic_DNA"/>
</dbReference>
<dbReference type="KEGG" id="anf:AQPE_2032"/>
<protein>
    <submittedName>
        <fullName evidence="10">Transposase IS4 family protein</fullName>
    </submittedName>
</protein>
<keyword evidence="12" id="KW-1185">Reference proteome</keyword>
<dbReference type="EMBL" id="AP018694">
    <property type="protein sequence ID" value="BBE20700.1"/>
    <property type="molecule type" value="Genomic_DNA"/>
</dbReference>
<dbReference type="KEGG" id="anf:AQPE_0070"/>
<proteinExistence type="predicted"/>
<evidence type="ECO:0000313" key="9">
    <source>
        <dbReference type="EMBL" id="BBE20495.1"/>
    </source>
</evidence>
<evidence type="ECO:0000256" key="1">
    <source>
        <dbReference type="SAM" id="Coils"/>
    </source>
</evidence>
<dbReference type="SUPFAM" id="SSF53098">
    <property type="entry name" value="Ribonuclease H-like"/>
    <property type="match status" value="1"/>
</dbReference>
<dbReference type="KEGG" id="anf:AQPE_3401"/>
<evidence type="ECO:0000313" key="5">
    <source>
        <dbReference type="EMBL" id="BBE17437.1"/>
    </source>
</evidence>
<evidence type="ECO:0000313" key="6">
    <source>
        <dbReference type="EMBL" id="BBE17873.1"/>
    </source>
</evidence>
<dbReference type="GO" id="GO:0006313">
    <property type="term" value="P:DNA transposition"/>
    <property type="evidence" value="ECO:0007669"/>
    <property type="project" value="InterPro"/>
</dbReference>
<evidence type="ECO:0000259" key="2">
    <source>
        <dbReference type="Pfam" id="PF01609"/>
    </source>
</evidence>
<sequence>MYSVRKVKTKSGSVAVQVVRYVGHRSIVGKHIGSAKDQIEEAVLRQRALEWIDEQTAQLSLFPAQKQKLLVVDRGECIGVTHHFAFRFFMGCFDECGLSHLPRLLLDLAIMRLIEPASKLRSVELLGYYFGIKYSQRIYRNIPKLSAYKADIEQCAYRVAQQKFNEPFYFVLYDVTTLYFESFKADEFKIQGFSKDNKSQQPQIVIGLLVTQTGFPLSYQVFAGNTFEGKTMLPVVETFTSAHPQTRPIIVADAAMLDEERLAELREKKLSYIVGARLANAELGLVKQIHATLNGKHGAIARFPSRYGYLVCDFSLKRYKKELNELNKLVQKAEELVAKQSLKVKAQFVRKVTKEKIELNTTLIEKRRLLLGIKGYCTNLPEQQLSNQMVIDRYHQLWHIEQSFRMSKFDLQTRPIYHQKQEAIKAHVLICFVALIAEKYLEIITKLSLREIRFLVWNITETHIQDRLTKQTFVFRSPTKEIMNSQLANLITKWNLLPH</sequence>
<dbReference type="EMBL" id="AP018694">
    <property type="protein sequence ID" value="BBE20495.1"/>
    <property type="molecule type" value="Genomic_DNA"/>
</dbReference>
<dbReference type="InterPro" id="IPR002559">
    <property type="entry name" value="Transposase_11"/>
</dbReference>
<dbReference type="EMBL" id="AP018694">
    <property type="protein sequence ID" value="BBE20789.1"/>
    <property type="molecule type" value="Genomic_DNA"/>
</dbReference>
<evidence type="ECO:0000313" key="12">
    <source>
        <dbReference type="Proteomes" id="UP001193389"/>
    </source>
</evidence>
<reference evidence="10" key="1">
    <citation type="journal article" date="2020" name="Int. J. Syst. Evol. Microbiol.">
        <title>Aquipluma nitroreducens gen. nov. sp. nov., a novel facultatively anaerobic bacterium isolated from a freshwater lake.</title>
        <authorList>
            <person name="Watanabe M."/>
            <person name="Kojima H."/>
            <person name="Fukui M."/>
        </authorList>
    </citation>
    <scope>NUCLEOTIDE SEQUENCE</scope>
    <source>
        <strain evidence="10">MeG22</strain>
    </source>
</reference>
<dbReference type="EMBL" id="AP018694">
    <property type="protein sequence ID" value="BBE17437.1"/>
    <property type="molecule type" value="Genomic_DNA"/>
</dbReference>
<evidence type="ECO:0000313" key="10">
    <source>
        <dbReference type="EMBL" id="BBE20700.1"/>
    </source>
</evidence>
<evidence type="ECO:0000313" key="11">
    <source>
        <dbReference type="EMBL" id="BBE20789.1"/>
    </source>
</evidence>
<keyword evidence="1" id="KW-0175">Coiled coil</keyword>
<feature type="domain" description="Transposase IS4-like" evidence="2">
    <location>
        <begin position="171"/>
        <end position="435"/>
    </location>
</feature>
<dbReference type="EMBL" id="AP018694">
    <property type="protein sequence ID" value="BBE15934.1"/>
    <property type="molecule type" value="Genomic_DNA"/>
</dbReference>
<dbReference type="KEGG" id="anf:AQPE_4894"/>
<dbReference type="KEGG" id="anf:AQPE_1587"/>
<dbReference type="NCBIfam" id="NF033559">
    <property type="entry name" value="transpos_IS1634"/>
    <property type="match status" value="1"/>
</dbReference>
<dbReference type="AlphaFoldDB" id="A0A5K7SGG0"/>
<dbReference type="InterPro" id="IPR012337">
    <property type="entry name" value="RNaseH-like_sf"/>
</dbReference>
<organism evidence="10 12">
    <name type="scientific">Aquipluma nitroreducens</name>
    <dbReference type="NCBI Taxonomy" id="2010828"/>
    <lineage>
        <taxon>Bacteria</taxon>
        <taxon>Pseudomonadati</taxon>
        <taxon>Bacteroidota</taxon>
        <taxon>Bacteroidia</taxon>
        <taxon>Marinilabiliales</taxon>
        <taxon>Prolixibacteraceae</taxon>
        <taxon>Aquipluma</taxon>
    </lineage>
</organism>
<dbReference type="KEGG" id="anf:AQPE_2340"/>
<gene>
    <name evidence="3" type="ORF">AQPE_0013</name>
    <name evidence="4" type="ORF">AQPE_0070</name>
    <name evidence="5" type="ORF">AQPE_1587</name>
    <name evidence="6" type="ORF">AQPE_2032</name>
    <name evidence="7" type="ORF">AQPE_2340</name>
    <name evidence="8" type="ORF">AQPE_3401</name>
    <name evidence="9" type="ORF">AQPE_4688</name>
    <name evidence="10" type="ORF">AQPE_4894</name>
    <name evidence="11" type="ORF">AQPE_4983</name>
</gene>